<dbReference type="PANTHER" id="PTHR41252:SF1">
    <property type="entry name" value="BLR2505 PROTEIN"/>
    <property type="match status" value="1"/>
</dbReference>
<dbReference type="InterPro" id="IPR032710">
    <property type="entry name" value="NTF2-like_dom_sf"/>
</dbReference>
<comment type="caution">
    <text evidence="2">The sequence shown here is derived from an EMBL/GenBank/DDBJ whole genome shotgun (WGS) entry which is preliminary data.</text>
</comment>
<dbReference type="RefSeq" id="WP_283442622.1">
    <property type="nucleotide sequence ID" value="NZ_FXUL01000008.1"/>
</dbReference>
<evidence type="ECO:0000313" key="2">
    <source>
        <dbReference type="EMBL" id="SMP62445.1"/>
    </source>
</evidence>
<dbReference type="SUPFAM" id="SSF54427">
    <property type="entry name" value="NTF2-like"/>
    <property type="match status" value="1"/>
</dbReference>
<dbReference type="InterPro" id="IPR037401">
    <property type="entry name" value="SnoaL-like"/>
</dbReference>
<protein>
    <recommendedName>
        <fullName evidence="1">SnoaL-like domain-containing protein</fullName>
    </recommendedName>
</protein>
<dbReference type="Gene3D" id="3.10.450.50">
    <property type="match status" value="1"/>
</dbReference>
<dbReference type="EMBL" id="FXUL01000008">
    <property type="protein sequence ID" value="SMP62445.1"/>
    <property type="molecule type" value="Genomic_DNA"/>
</dbReference>
<dbReference type="Pfam" id="PF12680">
    <property type="entry name" value="SnoaL_2"/>
    <property type="match status" value="1"/>
</dbReference>
<dbReference type="Proteomes" id="UP001158049">
    <property type="component" value="Unassembled WGS sequence"/>
</dbReference>
<organism evidence="2 3">
    <name type="scientific">Noviherbaspirillum suwonense</name>
    <dbReference type="NCBI Taxonomy" id="1224511"/>
    <lineage>
        <taxon>Bacteria</taxon>
        <taxon>Pseudomonadati</taxon>
        <taxon>Pseudomonadota</taxon>
        <taxon>Betaproteobacteria</taxon>
        <taxon>Burkholderiales</taxon>
        <taxon>Oxalobacteraceae</taxon>
        <taxon>Noviherbaspirillum</taxon>
    </lineage>
</organism>
<feature type="domain" description="SnoaL-like" evidence="1">
    <location>
        <begin position="14"/>
        <end position="117"/>
    </location>
</feature>
<reference evidence="2 3" key="1">
    <citation type="submission" date="2017-05" db="EMBL/GenBank/DDBJ databases">
        <authorList>
            <person name="Varghese N."/>
            <person name="Submissions S."/>
        </authorList>
    </citation>
    <scope>NUCLEOTIDE SEQUENCE [LARGE SCALE GENOMIC DNA]</scope>
    <source>
        <strain evidence="2 3">DSM 26001</strain>
    </source>
</reference>
<gene>
    <name evidence="2" type="ORF">SAMN06295970_108117</name>
</gene>
<evidence type="ECO:0000313" key="3">
    <source>
        <dbReference type="Proteomes" id="UP001158049"/>
    </source>
</evidence>
<keyword evidence="3" id="KW-1185">Reference proteome</keyword>
<accession>A0ABY1QAK1</accession>
<evidence type="ECO:0000259" key="1">
    <source>
        <dbReference type="Pfam" id="PF12680"/>
    </source>
</evidence>
<proteinExistence type="predicted"/>
<sequence>MTTQENKQLAINGYQMFLKGDIQGVLDMCSDDIEWTSADLPSIPFAGAFHGKAGVSDFFQKLAATVEFLDYQPQSFIADEDKVAVAGVSTVRVRATGATYDDIWVHIFTMKNGKTVRFEQFHNTAAAVAAFSAMAASTAAQPQQSARH</sequence>
<dbReference type="PANTHER" id="PTHR41252">
    <property type="entry name" value="BLR2505 PROTEIN"/>
    <property type="match status" value="1"/>
</dbReference>
<name>A0ABY1QAK1_9BURK</name>